<evidence type="ECO:0000256" key="7">
    <source>
        <dbReference type="SAM" id="Phobius"/>
    </source>
</evidence>
<dbReference type="InterPro" id="IPR036928">
    <property type="entry name" value="AS_sf"/>
</dbReference>
<feature type="compositionally biased region" description="Acidic residues" evidence="6">
    <location>
        <begin position="991"/>
        <end position="1007"/>
    </location>
</feature>
<keyword evidence="11" id="KW-1185">Reference proteome</keyword>
<dbReference type="Pfam" id="PF01425">
    <property type="entry name" value="Amidase"/>
    <property type="match status" value="1"/>
</dbReference>
<evidence type="ECO:0008006" key="12">
    <source>
        <dbReference type="Google" id="ProtNLM"/>
    </source>
</evidence>
<dbReference type="KEGG" id="bwh:A9C19_09770"/>
<evidence type="ECO:0000256" key="5">
    <source>
        <dbReference type="ARBA" id="ARBA00023088"/>
    </source>
</evidence>
<feature type="domain" description="Amidase" evidence="9">
    <location>
        <begin position="357"/>
        <end position="788"/>
    </location>
</feature>
<keyword evidence="4" id="KW-0732">Signal</keyword>
<dbReference type="EMBL" id="CP016020">
    <property type="protein sequence ID" value="APH05012.1"/>
    <property type="molecule type" value="Genomic_DNA"/>
</dbReference>
<keyword evidence="5" id="KW-0572">Peptidoglycan-anchor</keyword>
<feature type="compositionally biased region" description="Acidic residues" evidence="6">
    <location>
        <begin position="818"/>
        <end position="844"/>
    </location>
</feature>
<accession>A0A1L3MRP5</accession>
<evidence type="ECO:0000259" key="9">
    <source>
        <dbReference type="Pfam" id="PF01425"/>
    </source>
</evidence>
<dbReference type="AlphaFoldDB" id="A0A1L3MRP5"/>
<dbReference type="InterPro" id="IPR023631">
    <property type="entry name" value="Amidase_dom"/>
</dbReference>
<feature type="compositionally biased region" description="Low complexity" evidence="6">
    <location>
        <begin position="1024"/>
        <end position="1033"/>
    </location>
</feature>
<dbReference type="InterPro" id="IPR019931">
    <property type="entry name" value="LPXTG_anchor"/>
</dbReference>
<feature type="transmembrane region" description="Helical" evidence="7">
    <location>
        <begin position="1046"/>
        <end position="1066"/>
    </location>
</feature>
<feature type="region of interest" description="Disordered" evidence="6">
    <location>
        <begin position="991"/>
        <end position="1039"/>
    </location>
</feature>
<name>A0A1L3MRP5_9BACI</name>
<evidence type="ECO:0000313" key="10">
    <source>
        <dbReference type="EMBL" id="APH05012.1"/>
    </source>
</evidence>
<keyword evidence="7" id="KW-1133">Transmembrane helix</keyword>
<dbReference type="STRING" id="1547283.A9C19_09770"/>
<organism evidence="10 11">
    <name type="scientific">Bacillus weihaiensis</name>
    <dbReference type="NCBI Taxonomy" id="1547283"/>
    <lineage>
        <taxon>Bacteria</taxon>
        <taxon>Bacillati</taxon>
        <taxon>Bacillota</taxon>
        <taxon>Bacilli</taxon>
        <taxon>Bacillales</taxon>
        <taxon>Bacillaceae</taxon>
        <taxon>Bacillus</taxon>
    </lineage>
</organism>
<dbReference type="Gene3D" id="3.90.1300.10">
    <property type="entry name" value="Amidase signature (AS) domain"/>
    <property type="match status" value="1"/>
</dbReference>
<reference evidence="10 11" key="1">
    <citation type="journal article" date="2016" name="Sci. Rep.">
        <title>Complete genome sequence and transcriptomic analysis of a novel marine strain Bacillus weihaiensis reveals the mechanism of brown algae degradation.</title>
        <authorList>
            <person name="Zhu Y."/>
            <person name="Chen P."/>
            <person name="Bao Y."/>
            <person name="Men Y."/>
            <person name="Zeng Y."/>
            <person name="Yang J."/>
            <person name="Sun J."/>
            <person name="Sun Y."/>
        </authorList>
    </citation>
    <scope>NUCLEOTIDE SEQUENCE [LARGE SCALE GENOMIC DNA]</scope>
    <source>
        <strain evidence="10 11">Alg07</strain>
    </source>
</reference>
<evidence type="ECO:0000256" key="6">
    <source>
        <dbReference type="SAM" id="MobiDB-lite"/>
    </source>
</evidence>
<keyword evidence="2" id="KW-0134">Cell wall</keyword>
<dbReference type="SUPFAM" id="SSF75304">
    <property type="entry name" value="Amidase signature (AS) enzymes"/>
    <property type="match status" value="1"/>
</dbReference>
<evidence type="ECO:0000259" key="8">
    <source>
        <dbReference type="Pfam" id="PF00746"/>
    </source>
</evidence>
<feature type="region of interest" description="Disordered" evidence="6">
    <location>
        <begin position="813"/>
        <end position="858"/>
    </location>
</feature>
<dbReference type="RefSeq" id="WP_072579805.1">
    <property type="nucleotide sequence ID" value="NZ_CP016020.1"/>
</dbReference>
<dbReference type="PANTHER" id="PTHR42678">
    <property type="entry name" value="AMIDASE"/>
    <property type="match status" value="1"/>
</dbReference>
<evidence type="ECO:0000256" key="1">
    <source>
        <dbReference type="ARBA" id="ARBA00004168"/>
    </source>
</evidence>
<dbReference type="OrthoDB" id="9811471at2"/>
<sequence length="1073" mass="116658">MSNSMNTFINQKRVILSVSMIILLLIGSVILPTSLVSATNLKSDNGASWRIHDTVRPSLDTGSFRTVSESPIHGFGNIFVRVSSTPEPLFNDQMMRGFGLTYDGIDTFETTQAVDLGGVHITREIKMDRSESWTRFFDSFTNTTDETVVVEVSFGGALGYGTGDEHGAIQTTSDGDKVITPADEWTIAATPKDDERPVGVVIGTPAPFEGALTKVGNQERNPFETPYVTEGHESNFYGYIHTLTIEPGESESLARFLLVGDTQGLTAIPSTEEKLDNLATEPDFTGLTTEEIYSLENWDITTLPEYNPDTFSESITLDYPEPPTKEEFYTTSNYDVVNKTIAELQTDMEVGVTTSEEITRAYLDRIAAYDNGQFGFNAFITVAENAIEQAKAADEARSNGQTGSLLGIPIAIKDIFDTKDMPNTGGSLALKDWQPATDAHQVNLLREAGAVIIGKTNLSEFAFSGSQSDSGFGQVWNALYPSKTSYGSSGGSSVSVALSMTAAALGSQTGVSLYAPANGASITMFRGTDGMASVHGVMPLNWGQDYAGPMARTVTDLAYLLNATTGTDAKDMLTEEADEHRPADWTVSLDKSALQGKRIGYIPSSFVSGFANDGTGQAVMDHFTDLEAAGATMVEMPDPPSRPDSVKGDKTEEGWARYIELHSSFPFAKGSDILKDENVLPYNHEDEDATRMTSEEVDAWLNYRTEYKERIKQWMDDNNVDAIVYAGFLSDMYNNDSSIYQLSADRGTGVLTSNVGLPTVLVPVGTNPHGYSISMQLVGRAWDDANILGMGYALEQQANGQQFTSFAPALEVMATDNPDPEDPDTGNPDTEDPDTDNPDTDNPDPDNPGTDTPEANTELTLGEQMVVVANQTYTITGTKAKITMPADLPEGSKVTIIKEDATDHDGLEVAGEVLNVTFEFPEGSTPPTNGYTLTLGYNQGADTEQLAIYYFNETSNEWEHKGGEVNEEEETITLDVPHFSSYGVFVEIEETTPTEDESGTTDDETDSNNDQSTNENEQDDENTNETNNTTNNDKSNHNLPNTATSVFNWLMIGAITIATGIVLLIVRRRKVNM</sequence>
<dbReference type="Proteomes" id="UP000181936">
    <property type="component" value="Chromosome"/>
</dbReference>
<dbReference type="Pfam" id="PF00746">
    <property type="entry name" value="Gram_pos_anchor"/>
    <property type="match status" value="1"/>
</dbReference>
<keyword evidence="7" id="KW-0472">Membrane</keyword>
<gene>
    <name evidence="10" type="ORF">A9C19_09770</name>
</gene>
<protein>
    <recommendedName>
        <fullName evidence="12">Gram-positive cocci surface proteins LPxTG domain-containing protein</fullName>
    </recommendedName>
</protein>
<evidence type="ECO:0000256" key="2">
    <source>
        <dbReference type="ARBA" id="ARBA00022512"/>
    </source>
</evidence>
<evidence type="ECO:0000256" key="4">
    <source>
        <dbReference type="ARBA" id="ARBA00022729"/>
    </source>
</evidence>
<dbReference type="PANTHER" id="PTHR42678:SF34">
    <property type="entry name" value="OS04G0183300 PROTEIN"/>
    <property type="match status" value="1"/>
</dbReference>
<feature type="domain" description="Gram-positive cocci surface proteins LPxTG" evidence="8">
    <location>
        <begin position="1032"/>
        <end position="1072"/>
    </location>
</feature>
<keyword evidence="3" id="KW-0964">Secreted</keyword>
<evidence type="ECO:0000256" key="3">
    <source>
        <dbReference type="ARBA" id="ARBA00022525"/>
    </source>
</evidence>
<proteinExistence type="predicted"/>
<evidence type="ECO:0000313" key="11">
    <source>
        <dbReference type="Proteomes" id="UP000181936"/>
    </source>
</evidence>
<dbReference type="NCBIfam" id="TIGR01167">
    <property type="entry name" value="LPXTG_anchor"/>
    <property type="match status" value="1"/>
</dbReference>
<comment type="subcellular location">
    <subcellularLocation>
        <location evidence="1">Secreted</location>
        <location evidence="1">Cell wall</location>
        <topology evidence="1">Peptidoglycan-anchor</topology>
    </subcellularLocation>
</comment>
<keyword evidence="7" id="KW-0812">Transmembrane</keyword>